<evidence type="ECO:0000256" key="6">
    <source>
        <dbReference type="ARBA" id="ARBA00022989"/>
    </source>
</evidence>
<evidence type="ECO:0000313" key="10">
    <source>
        <dbReference type="Proteomes" id="UP001155840"/>
    </source>
</evidence>
<keyword evidence="5 8" id="KW-0812">Transmembrane</keyword>
<dbReference type="PANTHER" id="PTHR30472">
    <property type="entry name" value="FERRIC ENTEROBACTIN TRANSPORT SYSTEM PERMEASE PROTEIN"/>
    <property type="match status" value="1"/>
</dbReference>
<evidence type="ECO:0000313" key="9">
    <source>
        <dbReference type="EMBL" id="NHT76937.1"/>
    </source>
</evidence>
<feature type="transmembrane region" description="Helical" evidence="8">
    <location>
        <begin position="198"/>
        <end position="220"/>
    </location>
</feature>
<keyword evidence="4" id="KW-1003">Cell membrane</keyword>
<evidence type="ECO:0000256" key="8">
    <source>
        <dbReference type="SAM" id="Phobius"/>
    </source>
</evidence>
<keyword evidence="7 8" id="KW-0472">Membrane</keyword>
<dbReference type="Pfam" id="PF01032">
    <property type="entry name" value="FecCD"/>
    <property type="match status" value="1"/>
</dbReference>
<dbReference type="GO" id="GO:0033214">
    <property type="term" value="P:siderophore-iron import into cell"/>
    <property type="evidence" value="ECO:0007669"/>
    <property type="project" value="TreeGrafter"/>
</dbReference>
<feature type="transmembrane region" description="Helical" evidence="8">
    <location>
        <begin position="100"/>
        <end position="118"/>
    </location>
</feature>
<gene>
    <name evidence="9" type="ORF">G8E10_14460</name>
</gene>
<accession>A0AA44CDF9</accession>
<feature type="transmembrane region" description="Helical" evidence="8">
    <location>
        <begin position="157"/>
        <end position="178"/>
    </location>
</feature>
<reference evidence="9" key="1">
    <citation type="submission" date="2020-03" db="EMBL/GenBank/DDBJ databases">
        <title>Ferranicluibacter endophyticum gen. nov., sp. nov., a new genus isolated from Rubus ulmifolius Schott. stem.</title>
        <authorList>
            <person name="Roca-Couso R."/>
            <person name="Flores-Felix J.D."/>
            <person name="Igual J.M."/>
            <person name="Rivas R."/>
        </authorList>
    </citation>
    <scope>NUCLEOTIDE SEQUENCE</scope>
    <source>
        <strain evidence="9">CRRU44</strain>
    </source>
</reference>
<dbReference type="EMBL" id="JAANCM010000007">
    <property type="protein sequence ID" value="NHT76937.1"/>
    <property type="molecule type" value="Genomic_DNA"/>
</dbReference>
<evidence type="ECO:0000256" key="7">
    <source>
        <dbReference type="ARBA" id="ARBA00023136"/>
    </source>
</evidence>
<dbReference type="GO" id="GO:0005886">
    <property type="term" value="C:plasma membrane"/>
    <property type="evidence" value="ECO:0007669"/>
    <property type="project" value="UniProtKB-SubCell"/>
</dbReference>
<keyword evidence="10" id="KW-1185">Reference proteome</keyword>
<dbReference type="CDD" id="cd06550">
    <property type="entry name" value="TM_ABC_iron-siderophores_like"/>
    <property type="match status" value="1"/>
</dbReference>
<evidence type="ECO:0000256" key="5">
    <source>
        <dbReference type="ARBA" id="ARBA00022692"/>
    </source>
</evidence>
<evidence type="ECO:0000256" key="4">
    <source>
        <dbReference type="ARBA" id="ARBA00022475"/>
    </source>
</evidence>
<keyword evidence="6 8" id="KW-1133">Transmembrane helix</keyword>
<feature type="transmembrane region" description="Helical" evidence="8">
    <location>
        <begin position="70"/>
        <end position="88"/>
    </location>
</feature>
<dbReference type="PANTHER" id="PTHR30472:SF1">
    <property type="entry name" value="FE(3+) DICITRATE TRANSPORT SYSTEM PERMEASE PROTEIN FECC-RELATED"/>
    <property type="match status" value="1"/>
</dbReference>
<evidence type="ECO:0000256" key="3">
    <source>
        <dbReference type="ARBA" id="ARBA00022448"/>
    </source>
</evidence>
<comment type="similarity">
    <text evidence="2">Belongs to the binding-protein-dependent transport system permease family. FecCD subfamily.</text>
</comment>
<comment type="subcellular location">
    <subcellularLocation>
        <location evidence="1">Cell membrane</location>
        <topology evidence="1">Multi-pass membrane protein</topology>
    </subcellularLocation>
</comment>
<dbReference type="Gene3D" id="1.10.3470.10">
    <property type="entry name" value="ABC transporter involved in vitamin B12 uptake, BtuC"/>
    <property type="match status" value="1"/>
</dbReference>
<name>A0AA44CDF9_9HYPH</name>
<feature type="transmembrane region" description="Helical" evidence="8">
    <location>
        <begin position="314"/>
        <end position="332"/>
    </location>
</feature>
<feature type="transmembrane region" description="Helical" evidence="8">
    <location>
        <begin position="124"/>
        <end position="145"/>
    </location>
</feature>
<evidence type="ECO:0000256" key="2">
    <source>
        <dbReference type="ARBA" id="ARBA00007935"/>
    </source>
</evidence>
<dbReference type="FunFam" id="1.10.3470.10:FF:000001">
    <property type="entry name" value="Vitamin B12 ABC transporter permease BtuC"/>
    <property type="match status" value="1"/>
</dbReference>
<comment type="caution">
    <text evidence="9">The sequence shown here is derived from an EMBL/GenBank/DDBJ whole genome shotgun (WGS) entry which is preliminary data.</text>
</comment>
<sequence>MAIVTSTRRNSPAMRIFAFGLLALLLAFLSLWSLTIGTTAIPLGDALHAIISEGTTHQDLVISTIRLPRILTAIIVGSTLGVAGALMQAVTNNPLASPDLLGISAGAAFAVVISIVFFDAQSPLVFLWFAFGGASVAGVIVYLIASAGISGVTPVKLALSGAVLSVFLGSVSASLLIFDMKAIDTIRMWSVGSLTGKEMAAVAAVVPFALAGVAATLLLAREVTTLSLGADVAQAVGQNVLLWRLVSGALVVLMAGSSVALAGPIGFVGLVVPHIVRLSLGVDYRWILPFCALSGALLVVTADGLQRSLTEIDIPVGVTLALVGAPFFIWLARSRAGGIG</sequence>
<dbReference type="GO" id="GO:0022857">
    <property type="term" value="F:transmembrane transporter activity"/>
    <property type="evidence" value="ECO:0007669"/>
    <property type="project" value="InterPro"/>
</dbReference>
<organism evidence="9 10">
    <name type="scientific">Ferranicluibacter rubi</name>
    <dbReference type="NCBI Taxonomy" id="2715133"/>
    <lineage>
        <taxon>Bacteria</taxon>
        <taxon>Pseudomonadati</taxon>
        <taxon>Pseudomonadota</taxon>
        <taxon>Alphaproteobacteria</taxon>
        <taxon>Hyphomicrobiales</taxon>
        <taxon>Rhizobiaceae</taxon>
        <taxon>Ferranicluibacter</taxon>
    </lineage>
</organism>
<proteinExistence type="inferred from homology"/>
<feature type="transmembrane region" description="Helical" evidence="8">
    <location>
        <begin position="284"/>
        <end position="302"/>
    </location>
</feature>
<feature type="transmembrane region" description="Helical" evidence="8">
    <location>
        <begin position="241"/>
        <end position="272"/>
    </location>
</feature>
<dbReference type="InterPro" id="IPR000522">
    <property type="entry name" value="ABC_transptr_permease_BtuC"/>
</dbReference>
<dbReference type="SUPFAM" id="SSF81345">
    <property type="entry name" value="ABC transporter involved in vitamin B12 uptake, BtuC"/>
    <property type="match status" value="1"/>
</dbReference>
<evidence type="ECO:0000256" key="1">
    <source>
        <dbReference type="ARBA" id="ARBA00004651"/>
    </source>
</evidence>
<dbReference type="RefSeq" id="WP_167129868.1">
    <property type="nucleotide sequence ID" value="NZ_JAANCM010000007.1"/>
</dbReference>
<protein>
    <submittedName>
        <fullName evidence="9">Iron ABC transporter permease</fullName>
    </submittedName>
</protein>
<dbReference type="AlphaFoldDB" id="A0AA44CDF9"/>
<keyword evidence="3" id="KW-0813">Transport</keyword>
<dbReference type="Proteomes" id="UP001155840">
    <property type="component" value="Unassembled WGS sequence"/>
</dbReference>
<dbReference type="InterPro" id="IPR037294">
    <property type="entry name" value="ABC_BtuC-like"/>
</dbReference>